<sequence length="392" mass="43323">MSENGNVGIVDYTAHPPPPPLTPPGLSEKPVTPAATGAAVGSELTPAQVAMNKKVLEHFQSESYKIPGLKDGELLEVEKFWLSSDCMLRYLRATKWNSANVAIERLESTLKWRREFGVYDDSMADLVEPEAVTGKMITFGYDTHRRPAVYMIPSRQNTEESPRQIQFTVWMLERALDLAGPGVESVVWMINFADKAKNPSFGTAKSVLNVLQTHYPERLSAALILNVPFLIQAFFKMISPFIDPITRNKMKFNPKPIQDGLFAADELFKDGGWGGEREFVWDHEKYWGPFVRMCAEIREGHMARWRKLGARVGCDERDYKLGEVVDISPAPAEVDAEAETEAGDGDGDREDAAPETGDAVAQAQIPDESSATDKVSGDGDSDVDGVLEPTAV</sequence>
<comment type="caution">
    <text evidence="4">The sequence shown here is derived from an EMBL/GenBank/DDBJ whole genome shotgun (WGS) entry which is preliminary data.</text>
</comment>
<dbReference type="OrthoDB" id="75724at2759"/>
<evidence type="ECO:0000256" key="1">
    <source>
        <dbReference type="SAM" id="MobiDB-lite"/>
    </source>
</evidence>
<evidence type="ECO:0000313" key="3">
    <source>
        <dbReference type="EMBL" id="KAF8462334.1"/>
    </source>
</evidence>
<dbReference type="PANTHER" id="PTHR45824">
    <property type="entry name" value="GH16843P"/>
    <property type="match status" value="1"/>
</dbReference>
<dbReference type="Gene3D" id="3.40.525.10">
    <property type="entry name" value="CRAL-TRIO lipid binding domain"/>
    <property type="match status" value="1"/>
</dbReference>
<feature type="region of interest" description="Disordered" evidence="1">
    <location>
        <begin position="1"/>
        <end position="33"/>
    </location>
</feature>
<feature type="domain" description="CRAL-TRIO" evidence="2">
    <location>
        <begin position="120"/>
        <end position="281"/>
    </location>
</feature>
<dbReference type="SUPFAM" id="SSF52087">
    <property type="entry name" value="CRAL/TRIO domain"/>
    <property type="match status" value="1"/>
</dbReference>
<reference evidence="4" key="2">
    <citation type="journal article" date="2020" name="Nat. Commun.">
        <title>Large-scale genome sequencing of mycorrhizal fungi provides insights into the early evolution of symbiotic traits.</title>
        <authorList>
            <person name="Miyauchi S."/>
            <person name="Kiss E."/>
            <person name="Kuo A."/>
            <person name="Drula E."/>
            <person name="Kohler A."/>
            <person name="Sanchez-Garcia M."/>
            <person name="Morin E."/>
            <person name="Andreopoulos B."/>
            <person name="Barry K.W."/>
            <person name="Bonito G."/>
            <person name="Buee M."/>
            <person name="Carver A."/>
            <person name="Chen C."/>
            <person name="Cichocki N."/>
            <person name="Clum A."/>
            <person name="Culley D."/>
            <person name="Crous P.W."/>
            <person name="Fauchery L."/>
            <person name="Girlanda M."/>
            <person name="Hayes R.D."/>
            <person name="Keri Z."/>
            <person name="LaButti K."/>
            <person name="Lipzen A."/>
            <person name="Lombard V."/>
            <person name="Magnuson J."/>
            <person name="Maillard F."/>
            <person name="Murat C."/>
            <person name="Nolan M."/>
            <person name="Ohm R.A."/>
            <person name="Pangilinan J."/>
            <person name="Pereira M.F."/>
            <person name="Perotto S."/>
            <person name="Peter M."/>
            <person name="Pfister S."/>
            <person name="Riley R."/>
            <person name="Sitrit Y."/>
            <person name="Stielow J.B."/>
            <person name="Szollosi G."/>
            <person name="Zifcakova L."/>
            <person name="Stursova M."/>
            <person name="Spatafora J.W."/>
            <person name="Tedersoo L."/>
            <person name="Vaario L.M."/>
            <person name="Yamada A."/>
            <person name="Yan M."/>
            <person name="Wang P."/>
            <person name="Xu J."/>
            <person name="Bruns T."/>
            <person name="Baldrian P."/>
            <person name="Vilgalys R."/>
            <person name="Dunand C."/>
            <person name="Henrissat B."/>
            <person name="Grigoriev I.V."/>
            <person name="Hibbett D."/>
            <person name="Nagy L.G."/>
            <person name="Martin F.M."/>
        </authorList>
    </citation>
    <scope>NUCLEOTIDE SEQUENCE</scope>
    <source>
        <strain evidence="4">Prilba</strain>
    </source>
</reference>
<dbReference type="Pfam" id="PF00650">
    <property type="entry name" value="CRAL_TRIO"/>
    <property type="match status" value="1"/>
</dbReference>
<dbReference type="InterPro" id="IPR036865">
    <property type="entry name" value="CRAL-TRIO_dom_sf"/>
</dbReference>
<dbReference type="InterPro" id="IPR036273">
    <property type="entry name" value="CRAL/TRIO_N_dom_sf"/>
</dbReference>
<reference evidence="4" key="1">
    <citation type="submission" date="2019-10" db="EMBL/GenBank/DDBJ databases">
        <authorList>
            <consortium name="DOE Joint Genome Institute"/>
            <person name="Kuo A."/>
            <person name="Miyauchi S."/>
            <person name="Kiss E."/>
            <person name="Drula E."/>
            <person name="Kohler A."/>
            <person name="Sanchez-Garcia M."/>
            <person name="Andreopoulos B."/>
            <person name="Barry K.W."/>
            <person name="Bonito G."/>
            <person name="Buee M."/>
            <person name="Carver A."/>
            <person name="Chen C."/>
            <person name="Cichocki N."/>
            <person name="Clum A."/>
            <person name="Culley D."/>
            <person name="Crous P.W."/>
            <person name="Fauchery L."/>
            <person name="Girlanda M."/>
            <person name="Hayes R."/>
            <person name="Keri Z."/>
            <person name="LaButti K."/>
            <person name="Lipzen A."/>
            <person name="Lombard V."/>
            <person name="Magnuson J."/>
            <person name="Maillard F."/>
            <person name="Morin E."/>
            <person name="Murat C."/>
            <person name="Nolan M."/>
            <person name="Ohm R."/>
            <person name="Pangilinan J."/>
            <person name="Pereira M."/>
            <person name="Perotto S."/>
            <person name="Peter M."/>
            <person name="Riley R."/>
            <person name="Sitrit Y."/>
            <person name="Stielow B."/>
            <person name="Szollosi G."/>
            <person name="Zifcakova L."/>
            <person name="Stursova M."/>
            <person name="Spatafora J.W."/>
            <person name="Tedersoo L."/>
            <person name="Vaario L.-M."/>
            <person name="Yamada A."/>
            <person name="Yan M."/>
            <person name="Wang P."/>
            <person name="Xu J."/>
            <person name="Bruns T."/>
            <person name="Baldrian P."/>
            <person name="Vilgalys R."/>
            <person name="Henrissat B."/>
            <person name="Grigoriev I.V."/>
            <person name="Hibbett D."/>
            <person name="Nagy L.G."/>
            <person name="Martin F.M."/>
        </authorList>
    </citation>
    <scope>NUCLEOTIDE SEQUENCE</scope>
    <source>
        <strain evidence="4">Prilba</strain>
    </source>
</reference>
<dbReference type="SUPFAM" id="SSF46938">
    <property type="entry name" value="CRAL/TRIO N-terminal domain"/>
    <property type="match status" value="1"/>
</dbReference>
<evidence type="ECO:0000313" key="4">
    <source>
        <dbReference type="EMBL" id="KAF8486115.1"/>
    </source>
</evidence>
<accession>A0A9P5N4Z4</accession>
<dbReference type="GO" id="GO:0008526">
    <property type="term" value="F:phosphatidylinositol transfer activity"/>
    <property type="evidence" value="ECO:0007669"/>
    <property type="project" value="TreeGrafter"/>
</dbReference>
<protein>
    <submittedName>
        <fullName evidence="4">CRAL/TRIO domain-containing protein</fullName>
    </submittedName>
</protein>
<name>A0A9P5N4Z4_9AGAM</name>
<feature type="region of interest" description="Disordered" evidence="1">
    <location>
        <begin position="330"/>
        <end position="392"/>
    </location>
</feature>
<evidence type="ECO:0000259" key="2">
    <source>
        <dbReference type="PROSITE" id="PS50191"/>
    </source>
</evidence>
<gene>
    <name evidence="4" type="ORF">DFH94DRAFT_710607</name>
    <name evidence="3" type="ORF">DFH94DRAFT_788350</name>
</gene>
<dbReference type="EMBL" id="WHVB01000095">
    <property type="protein sequence ID" value="KAF8462334.1"/>
    <property type="molecule type" value="Genomic_DNA"/>
</dbReference>
<dbReference type="InterPro" id="IPR052578">
    <property type="entry name" value="PI_Transfer_CRAL-TRIO"/>
</dbReference>
<evidence type="ECO:0000313" key="5">
    <source>
        <dbReference type="Proteomes" id="UP000759537"/>
    </source>
</evidence>
<dbReference type="SMART" id="SM00516">
    <property type="entry name" value="SEC14"/>
    <property type="match status" value="1"/>
</dbReference>
<organism evidence="4 5">
    <name type="scientific">Russula ochroleuca</name>
    <dbReference type="NCBI Taxonomy" id="152965"/>
    <lineage>
        <taxon>Eukaryota</taxon>
        <taxon>Fungi</taxon>
        <taxon>Dikarya</taxon>
        <taxon>Basidiomycota</taxon>
        <taxon>Agaricomycotina</taxon>
        <taxon>Agaricomycetes</taxon>
        <taxon>Russulales</taxon>
        <taxon>Russulaceae</taxon>
        <taxon>Russula</taxon>
    </lineage>
</organism>
<dbReference type="EMBL" id="WHVB01000002">
    <property type="protein sequence ID" value="KAF8486115.1"/>
    <property type="molecule type" value="Genomic_DNA"/>
</dbReference>
<proteinExistence type="predicted"/>
<feature type="compositionally biased region" description="Acidic residues" evidence="1">
    <location>
        <begin position="334"/>
        <end position="349"/>
    </location>
</feature>
<dbReference type="PANTHER" id="PTHR45824:SF29">
    <property type="entry name" value="GH16843P"/>
    <property type="match status" value="1"/>
</dbReference>
<dbReference type="Proteomes" id="UP000759537">
    <property type="component" value="Unassembled WGS sequence"/>
</dbReference>
<dbReference type="InterPro" id="IPR011074">
    <property type="entry name" value="CRAL/TRIO_N_dom"/>
</dbReference>
<dbReference type="PROSITE" id="PS50191">
    <property type="entry name" value="CRAL_TRIO"/>
    <property type="match status" value="1"/>
</dbReference>
<keyword evidence="5" id="KW-1185">Reference proteome</keyword>
<dbReference type="AlphaFoldDB" id="A0A9P5N4Z4"/>
<dbReference type="InterPro" id="IPR001251">
    <property type="entry name" value="CRAL-TRIO_dom"/>
</dbReference>
<dbReference type="Pfam" id="PF03765">
    <property type="entry name" value="CRAL_TRIO_N"/>
    <property type="match status" value="1"/>
</dbReference>
<dbReference type="CDD" id="cd00170">
    <property type="entry name" value="SEC14"/>
    <property type="match status" value="1"/>
</dbReference>